<keyword evidence="3" id="KW-1185">Reference proteome</keyword>
<name>A0A8T2G5W2_9BRAS</name>
<dbReference type="EMBL" id="JAEFBK010000002">
    <property type="protein sequence ID" value="KAG7638691.1"/>
    <property type="molecule type" value="Genomic_DNA"/>
</dbReference>
<accession>A0A8T2G5W2</accession>
<organism evidence="2 3">
    <name type="scientific">Arabidopsis thaliana x Arabidopsis arenosa</name>
    <dbReference type="NCBI Taxonomy" id="1240361"/>
    <lineage>
        <taxon>Eukaryota</taxon>
        <taxon>Viridiplantae</taxon>
        <taxon>Streptophyta</taxon>
        <taxon>Embryophyta</taxon>
        <taxon>Tracheophyta</taxon>
        <taxon>Spermatophyta</taxon>
        <taxon>Magnoliopsida</taxon>
        <taxon>eudicotyledons</taxon>
        <taxon>Gunneridae</taxon>
        <taxon>Pentapetalae</taxon>
        <taxon>rosids</taxon>
        <taxon>malvids</taxon>
        <taxon>Brassicales</taxon>
        <taxon>Brassicaceae</taxon>
        <taxon>Camelineae</taxon>
        <taxon>Arabidopsis</taxon>
    </lineage>
</organism>
<dbReference type="Proteomes" id="UP000694240">
    <property type="component" value="Chromosome 2"/>
</dbReference>
<evidence type="ECO:0000313" key="2">
    <source>
        <dbReference type="EMBL" id="KAG7638691.1"/>
    </source>
</evidence>
<evidence type="ECO:0000313" key="3">
    <source>
        <dbReference type="Proteomes" id="UP000694240"/>
    </source>
</evidence>
<feature type="region of interest" description="Disordered" evidence="1">
    <location>
        <begin position="89"/>
        <end position="120"/>
    </location>
</feature>
<feature type="compositionally biased region" description="Polar residues" evidence="1">
    <location>
        <begin position="108"/>
        <end position="120"/>
    </location>
</feature>
<comment type="caution">
    <text evidence="2">The sequence shown here is derived from an EMBL/GenBank/DDBJ whole genome shotgun (WGS) entry which is preliminary data.</text>
</comment>
<dbReference type="AlphaFoldDB" id="A0A8T2G5W2"/>
<proteinExistence type="predicted"/>
<protein>
    <submittedName>
        <fullName evidence="2">Uncharacterized protein</fullName>
    </submittedName>
</protein>
<sequence>MIVVSGERSMSPSNTLSLAFGVLYKRHYLHFVLFVPLPSLHITISLHYNISLLHFDSNKFLLPKRTKFCRDGEAKLEAVLAKLLYNKGEREVEEESSDSEPRESTTSLRTQTKALENQEL</sequence>
<reference evidence="2 3" key="1">
    <citation type="submission" date="2020-12" db="EMBL/GenBank/DDBJ databases">
        <title>Concerted genomic and epigenomic changes stabilize Arabidopsis allopolyploids.</title>
        <authorList>
            <person name="Chen Z."/>
        </authorList>
    </citation>
    <scope>NUCLEOTIDE SEQUENCE [LARGE SCALE GENOMIC DNA]</scope>
    <source>
        <strain evidence="2">Allo738</strain>
        <tissue evidence="2">Leaf</tissue>
    </source>
</reference>
<gene>
    <name evidence="2" type="ORF">ISN45_At02g031010</name>
</gene>
<evidence type="ECO:0000256" key="1">
    <source>
        <dbReference type="SAM" id="MobiDB-lite"/>
    </source>
</evidence>